<keyword evidence="4" id="KW-1185">Reference proteome</keyword>
<evidence type="ECO:0000313" key="3">
    <source>
        <dbReference type="EMBL" id="KAF9741326.1"/>
    </source>
</evidence>
<dbReference type="AlphaFoldDB" id="A0A9P6KWN8"/>
<name>A0A9P6KWN8_9PLEO</name>
<feature type="coiled-coil region" evidence="1">
    <location>
        <begin position="361"/>
        <end position="465"/>
    </location>
</feature>
<evidence type="ECO:0000256" key="2">
    <source>
        <dbReference type="SAM" id="MobiDB-lite"/>
    </source>
</evidence>
<proteinExistence type="predicted"/>
<evidence type="ECO:0000256" key="1">
    <source>
        <dbReference type="SAM" id="Coils"/>
    </source>
</evidence>
<protein>
    <submittedName>
        <fullName evidence="3">Uncharacterized protein</fullName>
    </submittedName>
</protein>
<evidence type="ECO:0000313" key="4">
    <source>
        <dbReference type="Proteomes" id="UP000756921"/>
    </source>
</evidence>
<comment type="caution">
    <text evidence="3">The sequence shown here is derived from an EMBL/GenBank/DDBJ whole genome shotgun (WGS) entry which is preliminary data.</text>
</comment>
<feature type="region of interest" description="Disordered" evidence="2">
    <location>
        <begin position="268"/>
        <end position="293"/>
    </location>
</feature>
<dbReference type="Proteomes" id="UP000756921">
    <property type="component" value="Unassembled WGS sequence"/>
</dbReference>
<keyword evidence="1" id="KW-0175">Coiled coil</keyword>
<accession>A0A9P6KWN8</accession>
<sequence length="511" mass="56808">MPLKAAQSVRLHDLTEYTGIFSRDPDVLRSHIELSVPGYSSYDPATWPRISRETISQSIGCQYDGSMILPGGVAAYNEDVMRLFLDRFAIDRSFELRVSVQKQYDPNSTLRLGFRDFPFVFNQNGKRKARGEWSSLPLTVRDTYVRLLGPCSSASTNNVPAFTFPAPTNNVLAPNFPASTNNFLASNVPAFTFPAYTNNVLAPNFLASNFPASRNNVLASRNNVPASTNNVLASTNNVPASMNNVPASTNNVRPSLVAQAGLLLSSPSSQEPIVEVEQREETSSRSKKLPRSSEEAYRDILLMLEDHDGNMEEPRETGPIVTQNISCALEAESVSKAAFLQCENAVNQLTELARQEFYALRIELDEKVKGFDDKMRKLEQRAVAAEHKSSDLEKHLDSNQRVISDLNAQLVAANEKVLDAYHNARVADSERKAGKLRVTESERQLGLLDAELTAAKEKSKLLEERLMKLCAAMEKNKSSTSKKRKESSEYLGLVEAYATEDTKRSRKDKQS</sequence>
<organism evidence="3 4">
    <name type="scientific">Paraphaeosphaeria minitans</name>
    <dbReference type="NCBI Taxonomy" id="565426"/>
    <lineage>
        <taxon>Eukaryota</taxon>
        <taxon>Fungi</taxon>
        <taxon>Dikarya</taxon>
        <taxon>Ascomycota</taxon>
        <taxon>Pezizomycotina</taxon>
        <taxon>Dothideomycetes</taxon>
        <taxon>Pleosporomycetidae</taxon>
        <taxon>Pleosporales</taxon>
        <taxon>Massarineae</taxon>
        <taxon>Didymosphaeriaceae</taxon>
        <taxon>Paraphaeosphaeria</taxon>
    </lineage>
</organism>
<gene>
    <name evidence="3" type="ORF">PMIN01_00865</name>
</gene>
<reference evidence="3" key="1">
    <citation type="journal article" date="2020" name="Mol. Plant Microbe Interact.">
        <title>Genome Sequence of the Biocontrol Agent Coniothyrium minitans strain Conio (IMI 134523).</title>
        <authorList>
            <person name="Patel D."/>
            <person name="Shittu T.A."/>
            <person name="Baroncelli R."/>
            <person name="Muthumeenakshi S."/>
            <person name="Osborne T.H."/>
            <person name="Janganan T.K."/>
            <person name="Sreenivasaprasad S."/>
        </authorList>
    </citation>
    <scope>NUCLEOTIDE SEQUENCE</scope>
    <source>
        <strain evidence="3">Conio</strain>
    </source>
</reference>
<dbReference type="OrthoDB" id="3796544at2759"/>
<dbReference type="EMBL" id="WJXW01000001">
    <property type="protein sequence ID" value="KAF9741326.1"/>
    <property type="molecule type" value="Genomic_DNA"/>
</dbReference>